<name>A0A9P0ME94_ACAOB</name>
<organism evidence="1 2">
    <name type="scientific">Acanthoscelides obtectus</name>
    <name type="common">Bean weevil</name>
    <name type="synonym">Bruchus obtectus</name>
    <dbReference type="NCBI Taxonomy" id="200917"/>
    <lineage>
        <taxon>Eukaryota</taxon>
        <taxon>Metazoa</taxon>
        <taxon>Ecdysozoa</taxon>
        <taxon>Arthropoda</taxon>
        <taxon>Hexapoda</taxon>
        <taxon>Insecta</taxon>
        <taxon>Pterygota</taxon>
        <taxon>Neoptera</taxon>
        <taxon>Endopterygota</taxon>
        <taxon>Coleoptera</taxon>
        <taxon>Polyphaga</taxon>
        <taxon>Cucujiformia</taxon>
        <taxon>Chrysomeloidea</taxon>
        <taxon>Chrysomelidae</taxon>
        <taxon>Bruchinae</taxon>
        <taxon>Bruchini</taxon>
        <taxon>Acanthoscelides</taxon>
    </lineage>
</organism>
<evidence type="ECO:0000313" key="2">
    <source>
        <dbReference type="Proteomes" id="UP001152888"/>
    </source>
</evidence>
<accession>A0A9P0ME94</accession>
<dbReference type="EMBL" id="CAKOFQ010008181">
    <property type="protein sequence ID" value="CAH2012430.1"/>
    <property type="molecule type" value="Genomic_DNA"/>
</dbReference>
<sequence>MKLYVNVYLSLKLNKCHPLNNYTKTYIFILDVIHRHSLYSLYTQLAIIYEYENSRYTQYILDLIEHNINHLIMG</sequence>
<evidence type="ECO:0000313" key="1">
    <source>
        <dbReference type="EMBL" id="CAH2012430.1"/>
    </source>
</evidence>
<proteinExistence type="predicted"/>
<gene>
    <name evidence="1" type="ORF">ACAOBT_LOCUS32836</name>
</gene>
<dbReference type="AlphaFoldDB" id="A0A9P0ME94"/>
<dbReference type="Proteomes" id="UP001152888">
    <property type="component" value="Unassembled WGS sequence"/>
</dbReference>
<reference evidence="1" key="1">
    <citation type="submission" date="2022-03" db="EMBL/GenBank/DDBJ databases">
        <authorList>
            <person name="Sayadi A."/>
        </authorList>
    </citation>
    <scope>NUCLEOTIDE SEQUENCE</scope>
</reference>
<comment type="caution">
    <text evidence="1">The sequence shown here is derived from an EMBL/GenBank/DDBJ whole genome shotgun (WGS) entry which is preliminary data.</text>
</comment>
<keyword evidence="2" id="KW-1185">Reference proteome</keyword>
<protein>
    <submittedName>
        <fullName evidence="1">Uncharacterized protein</fullName>
    </submittedName>
</protein>